<feature type="coiled-coil region" evidence="1">
    <location>
        <begin position="38"/>
        <end position="65"/>
    </location>
</feature>
<dbReference type="RefSeq" id="WP_073081582.1">
    <property type="nucleotide sequence ID" value="NZ_FQWS01000001.1"/>
</dbReference>
<dbReference type="InterPro" id="IPR007060">
    <property type="entry name" value="FtsL/DivIC"/>
</dbReference>
<keyword evidence="2" id="KW-1133">Transmembrane helix</keyword>
<evidence type="ECO:0000256" key="2">
    <source>
        <dbReference type="SAM" id="Phobius"/>
    </source>
</evidence>
<dbReference type="Pfam" id="PF04977">
    <property type="entry name" value="DivIC"/>
    <property type="match status" value="1"/>
</dbReference>
<keyword evidence="2" id="KW-0472">Membrane</keyword>
<organism evidence="3 4">
    <name type="scientific">Winogradskyella jejuensis</name>
    <dbReference type="NCBI Taxonomy" id="1089305"/>
    <lineage>
        <taxon>Bacteria</taxon>
        <taxon>Pseudomonadati</taxon>
        <taxon>Bacteroidota</taxon>
        <taxon>Flavobacteriia</taxon>
        <taxon>Flavobacteriales</taxon>
        <taxon>Flavobacteriaceae</taxon>
        <taxon>Winogradskyella</taxon>
    </lineage>
</organism>
<keyword evidence="2" id="KW-0812">Transmembrane</keyword>
<keyword evidence="3" id="KW-0132">Cell division</keyword>
<protein>
    <submittedName>
        <fullName evidence="3">Cell division protein FtsB</fullName>
    </submittedName>
</protein>
<evidence type="ECO:0000256" key="1">
    <source>
        <dbReference type="SAM" id="Coils"/>
    </source>
</evidence>
<dbReference type="EMBL" id="FQWS01000001">
    <property type="protein sequence ID" value="SHG42444.1"/>
    <property type="molecule type" value="Genomic_DNA"/>
</dbReference>
<name>A0A1M5JPF4_9FLAO</name>
<keyword evidence="3" id="KW-0131">Cell cycle</keyword>
<evidence type="ECO:0000313" key="4">
    <source>
        <dbReference type="Proteomes" id="UP000184522"/>
    </source>
</evidence>
<evidence type="ECO:0000313" key="3">
    <source>
        <dbReference type="EMBL" id="SHG42444.1"/>
    </source>
</evidence>
<dbReference type="AlphaFoldDB" id="A0A1M5JPF4"/>
<dbReference type="OrthoDB" id="1467719at2"/>
<keyword evidence="4" id="KW-1185">Reference proteome</keyword>
<keyword evidence="1" id="KW-0175">Coiled coil</keyword>
<proteinExistence type="predicted"/>
<accession>A0A1M5JPF4</accession>
<dbReference type="GO" id="GO:0051301">
    <property type="term" value="P:cell division"/>
    <property type="evidence" value="ECO:0007669"/>
    <property type="project" value="UniProtKB-KW"/>
</dbReference>
<sequence length="108" mass="13143">MAKFNKKYLKPFKNFFVLTTIGFAIWMIFFDTHSWLLHRDLNKDIEALENEKEYYRNEMKKDKKAIEALSTEEGVEKVARETYYMKKPNEEIYIIEYEDSIPKNKEDE</sequence>
<gene>
    <name evidence="3" type="ORF">SAMN05444148_0105</name>
</gene>
<reference evidence="4" key="1">
    <citation type="submission" date="2016-11" db="EMBL/GenBank/DDBJ databases">
        <authorList>
            <person name="Varghese N."/>
            <person name="Submissions S."/>
        </authorList>
    </citation>
    <scope>NUCLEOTIDE SEQUENCE [LARGE SCALE GENOMIC DNA]</scope>
    <source>
        <strain evidence="4">DSM 25330</strain>
    </source>
</reference>
<dbReference type="Proteomes" id="UP000184522">
    <property type="component" value="Unassembled WGS sequence"/>
</dbReference>
<feature type="transmembrane region" description="Helical" evidence="2">
    <location>
        <begin position="12"/>
        <end position="30"/>
    </location>
</feature>
<dbReference type="STRING" id="1089305.SAMN05444148_0105"/>